<dbReference type="PRINTS" id="PR00385">
    <property type="entry name" value="P450"/>
</dbReference>
<dbReference type="GO" id="GO:0020037">
    <property type="term" value="F:heme binding"/>
    <property type="evidence" value="ECO:0007669"/>
    <property type="project" value="InterPro"/>
</dbReference>
<keyword evidence="13" id="KW-1185">Reference proteome</keyword>
<proteinExistence type="inferred from homology"/>
<dbReference type="FunFam" id="1.10.630.10:FF:000004">
    <property type="entry name" value="cytochrome P450 2D15 isoform X1"/>
    <property type="match status" value="1"/>
</dbReference>
<dbReference type="InterPro" id="IPR017972">
    <property type="entry name" value="Cyt_P450_CS"/>
</dbReference>
<evidence type="ECO:0000256" key="3">
    <source>
        <dbReference type="ARBA" id="ARBA00010617"/>
    </source>
</evidence>
<dbReference type="Pfam" id="PF00067">
    <property type="entry name" value="p450"/>
    <property type="match status" value="1"/>
</dbReference>
<organism evidence="12 13">
    <name type="scientific">Anser cygnoides</name>
    <name type="common">Swan goose</name>
    <dbReference type="NCBI Taxonomy" id="8845"/>
    <lineage>
        <taxon>Eukaryota</taxon>
        <taxon>Metazoa</taxon>
        <taxon>Chordata</taxon>
        <taxon>Craniata</taxon>
        <taxon>Vertebrata</taxon>
        <taxon>Euteleostomi</taxon>
        <taxon>Archelosauria</taxon>
        <taxon>Archosauria</taxon>
        <taxon>Dinosauria</taxon>
        <taxon>Saurischia</taxon>
        <taxon>Theropoda</taxon>
        <taxon>Coelurosauria</taxon>
        <taxon>Aves</taxon>
        <taxon>Neognathae</taxon>
        <taxon>Galloanserae</taxon>
        <taxon>Anseriformes</taxon>
        <taxon>Anatidae</taxon>
        <taxon>Anserinae</taxon>
        <taxon>Anser</taxon>
    </lineage>
</organism>
<dbReference type="GO" id="GO:0006082">
    <property type="term" value="P:organic acid metabolic process"/>
    <property type="evidence" value="ECO:0007669"/>
    <property type="project" value="TreeGrafter"/>
</dbReference>
<feature type="binding site" description="axial binding residue" evidence="10">
    <location>
        <position position="391"/>
    </location>
    <ligand>
        <name>heme</name>
        <dbReference type="ChEBI" id="CHEBI:30413"/>
    </ligand>
    <ligandPart>
        <name>Fe</name>
        <dbReference type="ChEBI" id="CHEBI:18248"/>
    </ligandPart>
</feature>
<dbReference type="GO" id="GO:0005506">
    <property type="term" value="F:iron ion binding"/>
    <property type="evidence" value="ECO:0007669"/>
    <property type="project" value="InterPro"/>
</dbReference>
<dbReference type="InterPro" id="IPR002401">
    <property type="entry name" value="Cyt_P450_E_grp-I"/>
</dbReference>
<evidence type="ECO:0000256" key="10">
    <source>
        <dbReference type="PIRSR" id="PIRSR602401-1"/>
    </source>
</evidence>
<comment type="similarity">
    <text evidence="3 11">Belongs to the cytochrome P450 family.</text>
</comment>
<reference evidence="12" key="1">
    <citation type="submission" date="2025-08" db="UniProtKB">
        <authorList>
            <consortium name="Ensembl"/>
        </authorList>
    </citation>
    <scope>IDENTIFICATION</scope>
</reference>
<dbReference type="GO" id="GO:0016712">
    <property type="term" value="F:oxidoreductase activity, acting on paired donors, with incorporation or reduction of molecular oxygen, reduced flavin or flavoprotein as one donor, and incorporation of one atom of oxygen"/>
    <property type="evidence" value="ECO:0007669"/>
    <property type="project" value="TreeGrafter"/>
</dbReference>
<dbReference type="GO" id="GO:0016020">
    <property type="term" value="C:membrane"/>
    <property type="evidence" value="ECO:0007669"/>
    <property type="project" value="UniProtKB-SubCell"/>
</dbReference>
<dbReference type="Proteomes" id="UP000694521">
    <property type="component" value="Unplaced"/>
</dbReference>
<comment type="cofactor">
    <cofactor evidence="1 10">
        <name>heme</name>
        <dbReference type="ChEBI" id="CHEBI:30413"/>
    </cofactor>
</comment>
<dbReference type="InterPro" id="IPR050182">
    <property type="entry name" value="Cytochrome_P450_fam2"/>
</dbReference>
<keyword evidence="9" id="KW-0472">Membrane</keyword>
<evidence type="ECO:0000313" key="13">
    <source>
        <dbReference type="Proteomes" id="UP000694521"/>
    </source>
</evidence>
<keyword evidence="5 10" id="KW-0479">Metal-binding</keyword>
<reference evidence="12" key="2">
    <citation type="submission" date="2025-09" db="UniProtKB">
        <authorList>
            <consortium name="Ensembl"/>
        </authorList>
    </citation>
    <scope>IDENTIFICATION</scope>
</reference>
<keyword evidence="4 10" id="KW-0349">Heme</keyword>
<evidence type="ECO:0000256" key="5">
    <source>
        <dbReference type="ARBA" id="ARBA00022723"/>
    </source>
</evidence>
<dbReference type="PANTHER" id="PTHR24300:SF395">
    <property type="entry name" value="CYTOCHROME P450, FAMILY 2, SUBFAMILY AC, POLYPEPTIDE 7"/>
    <property type="match status" value="1"/>
</dbReference>
<dbReference type="AlphaFoldDB" id="A0A8B9E1Q7"/>
<evidence type="ECO:0000256" key="2">
    <source>
        <dbReference type="ARBA" id="ARBA00004370"/>
    </source>
</evidence>
<evidence type="ECO:0008006" key="14">
    <source>
        <dbReference type="Google" id="ProtNLM"/>
    </source>
</evidence>
<comment type="subcellular location">
    <subcellularLocation>
        <location evidence="2">Membrane</location>
    </subcellularLocation>
</comment>
<evidence type="ECO:0000256" key="11">
    <source>
        <dbReference type="RuleBase" id="RU000461"/>
    </source>
</evidence>
<dbReference type="SUPFAM" id="SSF48264">
    <property type="entry name" value="Cytochrome P450"/>
    <property type="match status" value="1"/>
</dbReference>
<keyword evidence="6 11" id="KW-0560">Oxidoreductase</keyword>
<dbReference type="InterPro" id="IPR036396">
    <property type="entry name" value="Cyt_P450_sf"/>
</dbReference>
<sequence>PAARSRLGPGLVLNEHIYSPCQLSKTYGNVFTVHFGPRKAVVLAGYETIKDALLNHADEFGERAEIPIFRKMTQGNAFSHGELWKAMRRFTLSTLRDFGMGRRTIEVRILEELNSLVKYFESYQGKPFDTKMILNNAVSNVICSILFGERFEYDDPAFLTLLKLLNENTKLLGSPMVLVRLSLPGVMARTYAEHTKSRKAKMQIKMVAKQSSTGVSCCRTHGYYLYVLKESKKPHTMFHNESLLFSTLDLFAAGTETTSTTVRWGLLLMMKYPEIQRKIQEEMNHVIEPGEMPKLEDRKKMPYTDAVIHEIQRFANIVPMGVSRATPTDVNFRGYVIPKGTEVIPLLTSALNDELHWKTPDQFNPSHFLDADGNFIRREAFIPFSIGRRACVGEGLAKMELFLFFAGLLRKFVFQAPPGVDKSDLDLTADVGFTLNPMPHLVCAVPCE</sequence>
<evidence type="ECO:0000256" key="7">
    <source>
        <dbReference type="ARBA" id="ARBA00023004"/>
    </source>
</evidence>
<evidence type="ECO:0000256" key="4">
    <source>
        <dbReference type="ARBA" id="ARBA00022617"/>
    </source>
</evidence>
<keyword evidence="8 11" id="KW-0503">Monooxygenase</keyword>
<protein>
    <recommendedName>
        <fullName evidence="14">Cytochrome P450 2K1</fullName>
    </recommendedName>
</protein>
<accession>A0A8B9E1Q7</accession>
<dbReference type="InterPro" id="IPR001128">
    <property type="entry name" value="Cyt_P450"/>
</dbReference>
<evidence type="ECO:0000256" key="8">
    <source>
        <dbReference type="ARBA" id="ARBA00023033"/>
    </source>
</evidence>
<dbReference type="Ensembl" id="ENSACDT00005016547.1">
    <property type="protein sequence ID" value="ENSACDP00005013733.1"/>
    <property type="gene ID" value="ENSACDG00005010088.1"/>
</dbReference>
<evidence type="ECO:0000313" key="12">
    <source>
        <dbReference type="Ensembl" id="ENSACDP00005013733.1"/>
    </source>
</evidence>
<dbReference type="GO" id="GO:0005737">
    <property type="term" value="C:cytoplasm"/>
    <property type="evidence" value="ECO:0007669"/>
    <property type="project" value="TreeGrafter"/>
</dbReference>
<dbReference type="Gene3D" id="1.10.630.10">
    <property type="entry name" value="Cytochrome P450"/>
    <property type="match status" value="1"/>
</dbReference>
<dbReference type="PRINTS" id="PR00463">
    <property type="entry name" value="EP450I"/>
</dbReference>
<name>A0A8B9E1Q7_ANSCY</name>
<evidence type="ECO:0000256" key="1">
    <source>
        <dbReference type="ARBA" id="ARBA00001971"/>
    </source>
</evidence>
<evidence type="ECO:0000256" key="6">
    <source>
        <dbReference type="ARBA" id="ARBA00023002"/>
    </source>
</evidence>
<dbReference type="PROSITE" id="PS00086">
    <property type="entry name" value="CYTOCHROME_P450"/>
    <property type="match status" value="1"/>
</dbReference>
<evidence type="ECO:0000256" key="9">
    <source>
        <dbReference type="ARBA" id="ARBA00023136"/>
    </source>
</evidence>
<dbReference type="PANTHER" id="PTHR24300">
    <property type="entry name" value="CYTOCHROME P450 508A4-RELATED"/>
    <property type="match status" value="1"/>
</dbReference>
<keyword evidence="7 10" id="KW-0408">Iron</keyword>
<dbReference type="GO" id="GO:0006805">
    <property type="term" value="P:xenobiotic metabolic process"/>
    <property type="evidence" value="ECO:0007669"/>
    <property type="project" value="TreeGrafter"/>
</dbReference>